<keyword evidence="1" id="KW-0067">ATP-binding</keyword>
<dbReference type="Proteomes" id="UP001260773">
    <property type="component" value="Unassembled WGS sequence"/>
</dbReference>
<reference evidence="1" key="1">
    <citation type="submission" date="2023-03" db="EMBL/GenBank/DDBJ databases">
        <authorList>
            <person name="Shen W."/>
            <person name="Cai J."/>
        </authorList>
    </citation>
    <scope>NUCLEOTIDE SEQUENCE</scope>
    <source>
        <strain evidence="1">P33-2</strain>
    </source>
</reference>
<evidence type="ECO:0000313" key="1">
    <source>
        <dbReference type="EMBL" id="MDT2404778.1"/>
    </source>
</evidence>
<dbReference type="RefSeq" id="WP_311865682.1">
    <property type="nucleotide sequence ID" value="NZ_JARPWH010000134.1"/>
</dbReference>
<dbReference type="Pfam" id="PF13245">
    <property type="entry name" value="AAA_19"/>
    <property type="match status" value="1"/>
</dbReference>
<comment type="caution">
    <text evidence="1">The sequence shown here is derived from an EMBL/GenBank/DDBJ whole genome shotgun (WGS) entry which is preliminary data.</text>
</comment>
<keyword evidence="1" id="KW-0378">Hydrolase</keyword>
<sequence>MMDKMIVPFSDIGSAIDYYYDRPVEFCEDLLHLEPDDWQRSVLNDLSEHPKVSVRSGQGVGKTALEAGAILWFLTCRPYSKVIATAPTMKQLYDVLWAEVSKWLNDSLIKSLLKWTKTKVSMVGDAERWFATARTATKPENMQGFHEDHMLIVVDEASGVSDQIMEAILGTLTGYDNKLLMCGNPNNIEGVFFDSHNKDRDKYRVHKVSSYDSKRTSKENIQMLIDKYGQDSDVARVRIFGEFPKGALDSFISLEVVELATSQQLSNDYIEDAVFGDIGVDVARYGDDSTIIFPRIKMKCLPFKKYTKQSTMNTTGYVIDCAKKLMKKYPNLKKIRIKVDDTGVGGGVTDRLKEIVSDEKYPFEIIPVNNGESSTDEFYDNLGTQIWGNIREVLEENMTSNLNGGGPIIELPNDSSLIKELSTRKFKMTSRGRIRLESKDDMKKRNIGSPDIADALALAFYERRTHKPVDAKSVIDTYRKLGL</sequence>
<evidence type="ECO:0000313" key="2">
    <source>
        <dbReference type="Proteomes" id="UP001260773"/>
    </source>
</evidence>
<dbReference type="Gene3D" id="3.30.420.240">
    <property type="match status" value="1"/>
</dbReference>
<dbReference type="GO" id="GO:0004386">
    <property type="term" value="F:helicase activity"/>
    <property type="evidence" value="ECO:0007669"/>
    <property type="project" value="UniProtKB-KW"/>
</dbReference>
<dbReference type="EMBL" id="JARPWH010000134">
    <property type="protein sequence ID" value="MDT2404778.1"/>
    <property type="molecule type" value="Genomic_DNA"/>
</dbReference>
<protein>
    <submittedName>
        <fullName evidence="1">DEAD/DEAH box helicase family protein</fullName>
    </submittedName>
</protein>
<dbReference type="Gene3D" id="3.40.50.300">
    <property type="entry name" value="P-loop containing nucleotide triphosphate hydrolases"/>
    <property type="match status" value="1"/>
</dbReference>
<name>A0AAW8S019_ENTAV</name>
<gene>
    <name evidence="1" type="ORF">P7D43_20625</name>
</gene>
<dbReference type="InterPro" id="IPR027417">
    <property type="entry name" value="P-loop_NTPase"/>
</dbReference>
<proteinExistence type="predicted"/>
<keyword evidence="1" id="KW-0347">Helicase</keyword>
<organism evidence="1 2">
    <name type="scientific">Enterococcus avium</name>
    <name type="common">Streptococcus avium</name>
    <dbReference type="NCBI Taxonomy" id="33945"/>
    <lineage>
        <taxon>Bacteria</taxon>
        <taxon>Bacillati</taxon>
        <taxon>Bacillota</taxon>
        <taxon>Bacilli</taxon>
        <taxon>Lactobacillales</taxon>
        <taxon>Enterococcaceae</taxon>
        <taxon>Enterococcus</taxon>
    </lineage>
</organism>
<accession>A0AAW8S019</accession>
<dbReference type="SUPFAM" id="SSF52540">
    <property type="entry name" value="P-loop containing nucleoside triphosphate hydrolases"/>
    <property type="match status" value="1"/>
</dbReference>
<keyword evidence="1" id="KW-0547">Nucleotide-binding</keyword>
<dbReference type="AlphaFoldDB" id="A0AAW8S019"/>